<dbReference type="EMBL" id="SNXX01000013">
    <property type="protein sequence ID" value="TDP93054.1"/>
    <property type="molecule type" value="Genomic_DNA"/>
</dbReference>
<evidence type="ECO:0000313" key="6">
    <source>
        <dbReference type="EMBL" id="TDP93054.1"/>
    </source>
</evidence>
<accession>A0A4R6S1H1</accession>
<dbReference type="Gene3D" id="1.10.10.10">
    <property type="entry name" value="Winged helix-like DNA-binding domain superfamily/Winged helix DNA-binding domain"/>
    <property type="match status" value="1"/>
</dbReference>
<dbReference type="SUPFAM" id="SSF46785">
    <property type="entry name" value="Winged helix' DNA-binding domain"/>
    <property type="match status" value="1"/>
</dbReference>
<evidence type="ECO:0000256" key="4">
    <source>
        <dbReference type="SAM" id="Coils"/>
    </source>
</evidence>
<dbReference type="Proteomes" id="UP000295176">
    <property type="component" value="Unassembled WGS sequence"/>
</dbReference>
<dbReference type="InterPro" id="IPR036388">
    <property type="entry name" value="WH-like_DNA-bd_sf"/>
</dbReference>
<dbReference type="RefSeq" id="WP_133530497.1">
    <property type="nucleotide sequence ID" value="NZ_SNXX01000013.1"/>
</dbReference>
<dbReference type="InterPro" id="IPR051081">
    <property type="entry name" value="HTH_MetalResp_TranReg"/>
</dbReference>
<keyword evidence="4" id="KW-0175">Coiled coil</keyword>
<keyword evidence="2" id="KW-0238">DNA-binding</keyword>
<dbReference type="InterPro" id="IPR001845">
    <property type="entry name" value="HTH_ArsR_DNA-bd_dom"/>
</dbReference>
<evidence type="ECO:0000259" key="5">
    <source>
        <dbReference type="PROSITE" id="PS50987"/>
    </source>
</evidence>
<dbReference type="InterPro" id="IPR036390">
    <property type="entry name" value="WH_DNA-bd_sf"/>
</dbReference>
<proteinExistence type="predicted"/>
<dbReference type="SMART" id="SM00418">
    <property type="entry name" value="HTH_ARSR"/>
    <property type="match status" value="1"/>
</dbReference>
<keyword evidence="3" id="KW-0804">Transcription</keyword>
<protein>
    <submittedName>
        <fullName evidence="6">ArsR family transcriptional regulator</fullName>
    </submittedName>
</protein>
<dbReference type="CDD" id="cd00090">
    <property type="entry name" value="HTH_ARSR"/>
    <property type="match status" value="1"/>
</dbReference>
<feature type="domain" description="HTH arsR-type" evidence="5">
    <location>
        <begin position="1"/>
        <end position="90"/>
    </location>
</feature>
<evidence type="ECO:0000313" key="7">
    <source>
        <dbReference type="Proteomes" id="UP000295176"/>
    </source>
</evidence>
<name>A0A4R6S1H1_9FIRM</name>
<evidence type="ECO:0000256" key="2">
    <source>
        <dbReference type="ARBA" id="ARBA00023125"/>
    </source>
</evidence>
<dbReference type="GO" id="GO:0003700">
    <property type="term" value="F:DNA-binding transcription factor activity"/>
    <property type="evidence" value="ECO:0007669"/>
    <property type="project" value="InterPro"/>
</dbReference>
<evidence type="ECO:0000256" key="1">
    <source>
        <dbReference type="ARBA" id="ARBA00023015"/>
    </source>
</evidence>
<reference evidence="6 7" key="1">
    <citation type="submission" date="2019-03" db="EMBL/GenBank/DDBJ databases">
        <title>Subsurface microbial communities from deep shales in Ohio and West Virginia, USA.</title>
        <authorList>
            <person name="Wrighton K."/>
        </authorList>
    </citation>
    <scope>NUCLEOTIDE SEQUENCE [LARGE SCALE GENOMIC DNA]</scope>
    <source>
        <strain evidence="6 7">MSL 7</strain>
    </source>
</reference>
<sequence length="120" mass="13693">MEDLLNFLKAIADENRLKILKLLLDGQYCVCQLEQLLDKSQSSISQHLNYFKELDLLKEEKSGKWIYYTVDRSVYDKYLAALISLKAESLAELNLSELQNKINNLDTAAEIKSETKGGCS</sequence>
<evidence type="ECO:0000256" key="3">
    <source>
        <dbReference type="ARBA" id="ARBA00023163"/>
    </source>
</evidence>
<dbReference type="GO" id="GO:0003677">
    <property type="term" value="F:DNA binding"/>
    <property type="evidence" value="ECO:0007669"/>
    <property type="project" value="UniProtKB-KW"/>
</dbReference>
<dbReference type="InterPro" id="IPR011991">
    <property type="entry name" value="ArsR-like_HTH"/>
</dbReference>
<feature type="coiled-coil region" evidence="4">
    <location>
        <begin position="88"/>
        <end position="115"/>
    </location>
</feature>
<dbReference type="Pfam" id="PF01022">
    <property type="entry name" value="HTH_5"/>
    <property type="match status" value="1"/>
</dbReference>
<organism evidence="6 7">
    <name type="scientific">Halanaerobium saccharolyticum</name>
    <dbReference type="NCBI Taxonomy" id="43595"/>
    <lineage>
        <taxon>Bacteria</taxon>
        <taxon>Bacillati</taxon>
        <taxon>Bacillota</taxon>
        <taxon>Clostridia</taxon>
        <taxon>Halanaerobiales</taxon>
        <taxon>Halanaerobiaceae</taxon>
        <taxon>Halanaerobium</taxon>
    </lineage>
</organism>
<dbReference type="PROSITE" id="PS50987">
    <property type="entry name" value="HTH_ARSR_2"/>
    <property type="match status" value="1"/>
</dbReference>
<dbReference type="PANTHER" id="PTHR33154">
    <property type="entry name" value="TRANSCRIPTIONAL REGULATOR, ARSR FAMILY"/>
    <property type="match status" value="1"/>
</dbReference>
<dbReference type="AlphaFoldDB" id="A0A4R6S1H1"/>
<dbReference type="PANTHER" id="PTHR33154:SF18">
    <property type="entry name" value="ARSENICAL RESISTANCE OPERON REPRESSOR"/>
    <property type="match status" value="1"/>
</dbReference>
<keyword evidence="1" id="KW-0805">Transcription regulation</keyword>
<dbReference type="NCBIfam" id="NF033788">
    <property type="entry name" value="HTH_metalloreg"/>
    <property type="match status" value="1"/>
</dbReference>
<gene>
    <name evidence="6" type="ORF">C7957_11327</name>
</gene>
<dbReference type="PRINTS" id="PR00778">
    <property type="entry name" value="HTHARSR"/>
</dbReference>
<comment type="caution">
    <text evidence="6">The sequence shown here is derived from an EMBL/GenBank/DDBJ whole genome shotgun (WGS) entry which is preliminary data.</text>
</comment>